<dbReference type="Pfam" id="PF03992">
    <property type="entry name" value="ABM"/>
    <property type="match status" value="1"/>
</dbReference>
<dbReference type="EMBL" id="CP001390">
    <property type="protein sequence ID" value="ACM21648.1"/>
    <property type="molecule type" value="Genomic_DNA"/>
</dbReference>
<evidence type="ECO:0000313" key="2">
    <source>
        <dbReference type="EMBL" id="ACM21648.1"/>
    </source>
</evidence>
<keyword evidence="3" id="KW-1185">Reference proteome</keyword>
<name>B9M4W4_GEODF</name>
<dbReference type="OrthoDB" id="287932at2"/>
<dbReference type="eggNOG" id="COG1359">
    <property type="taxonomic scope" value="Bacteria"/>
</dbReference>
<dbReference type="KEGG" id="geo:Geob_3305"/>
<dbReference type="GO" id="GO:0004497">
    <property type="term" value="F:monooxygenase activity"/>
    <property type="evidence" value="ECO:0007669"/>
    <property type="project" value="UniProtKB-KW"/>
</dbReference>
<dbReference type="AlphaFoldDB" id="B9M4W4"/>
<dbReference type="InterPro" id="IPR007138">
    <property type="entry name" value="ABM_dom"/>
</dbReference>
<keyword evidence="2" id="KW-0560">Oxidoreductase</keyword>
<accession>B9M4W4</accession>
<proteinExistence type="predicted"/>
<dbReference type="PANTHER" id="PTHR33336:SF3">
    <property type="entry name" value="ABM DOMAIN-CONTAINING PROTEIN"/>
    <property type="match status" value="1"/>
</dbReference>
<dbReference type="SUPFAM" id="SSF54909">
    <property type="entry name" value="Dimeric alpha+beta barrel"/>
    <property type="match status" value="1"/>
</dbReference>
<feature type="domain" description="ABM" evidence="1">
    <location>
        <begin position="4"/>
        <end position="92"/>
    </location>
</feature>
<reference evidence="2 3" key="1">
    <citation type="submission" date="2009-01" db="EMBL/GenBank/DDBJ databases">
        <title>Complete sequence of Geobacter sp. FRC-32.</title>
        <authorList>
            <consortium name="US DOE Joint Genome Institute"/>
            <person name="Lucas S."/>
            <person name="Copeland A."/>
            <person name="Lapidus A."/>
            <person name="Glavina del Rio T."/>
            <person name="Dalin E."/>
            <person name="Tice H."/>
            <person name="Bruce D."/>
            <person name="Goodwin L."/>
            <person name="Pitluck S."/>
            <person name="Saunders E."/>
            <person name="Brettin T."/>
            <person name="Detter J.C."/>
            <person name="Han C."/>
            <person name="Larimer F."/>
            <person name="Land M."/>
            <person name="Hauser L."/>
            <person name="Kyrpides N."/>
            <person name="Ovchinnikova G."/>
            <person name="Kostka J."/>
            <person name="Richardson P."/>
        </authorList>
    </citation>
    <scope>NUCLEOTIDE SEQUENCE [LARGE SCALE GENOMIC DNA]</scope>
    <source>
        <strain evidence="3">DSM 22248 / JCM 15807 / FRC-32</strain>
    </source>
</reference>
<dbReference type="STRING" id="316067.Geob_3305"/>
<gene>
    <name evidence="2" type="ordered locus">Geob_3305</name>
</gene>
<protein>
    <submittedName>
        <fullName evidence="2">Antibiotic biosynthesis monooxygenase domain protein</fullName>
    </submittedName>
</protein>
<dbReference type="HOGENOM" id="CLU_131496_11_1_7"/>
<keyword evidence="2" id="KW-0503">Monooxygenase</keyword>
<dbReference type="RefSeq" id="WP_012648376.1">
    <property type="nucleotide sequence ID" value="NC_011979.1"/>
</dbReference>
<organism evidence="2 3">
    <name type="scientific">Geotalea daltonii (strain DSM 22248 / JCM 15807 / FRC-32)</name>
    <name type="common">Geobacter daltonii</name>
    <dbReference type="NCBI Taxonomy" id="316067"/>
    <lineage>
        <taxon>Bacteria</taxon>
        <taxon>Pseudomonadati</taxon>
        <taxon>Thermodesulfobacteriota</taxon>
        <taxon>Desulfuromonadia</taxon>
        <taxon>Geobacterales</taxon>
        <taxon>Geobacteraceae</taxon>
        <taxon>Geotalea</taxon>
    </lineage>
</organism>
<sequence length="96" mass="10970">MAHLTVVAKVVAKKESIEALKAELFKLIPPTRKEEGCIEYRLHQDNHDPAIFIFYENWQNKDALDRHMASPHFTAYVKATETLMADKAVNLMTGVE</sequence>
<dbReference type="InterPro" id="IPR011008">
    <property type="entry name" value="Dimeric_a/b-barrel"/>
</dbReference>
<evidence type="ECO:0000313" key="3">
    <source>
        <dbReference type="Proteomes" id="UP000007721"/>
    </source>
</evidence>
<dbReference type="Proteomes" id="UP000007721">
    <property type="component" value="Chromosome"/>
</dbReference>
<dbReference type="InterPro" id="IPR050744">
    <property type="entry name" value="AI-2_Isomerase_LsrG"/>
</dbReference>
<evidence type="ECO:0000259" key="1">
    <source>
        <dbReference type="PROSITE" id="PS51725"/>
    </source>
</evidence>
<dbReference type="GO" id="GO:0005829">
    <property type="term" value="C:cytosol"/>
    <property type="evidence" value="ECO:0007669"/>
    <property type="project" value="TreeGrafter"/>
</dbReference>
<dbReference type="PROSITE" id="PS51725">
    <property type="entry name" value="ABM"/>
    <property type="match status" value="1"/>
</dbReference>
<dbReference type="PANTHER" id="PTHR33336">
    <property type="entry name" value="QUINOL MONOOXYGENASE YGIN-RELATED"/>
    <property type="match status" value="1"/>
</dbReference>
<dbReference type="Gene3D" id="3.30.70.100">
    <property type="match status" value="1"/>
</dbReference>